<keyword evidence="2" id="KW-0732">Signal</keyword>
<sequence length="109" mass="12481">MKKLIIAVLAAGIGLAAYAQGPGVQRTNIKNHPRVNQVNKRIDNQEKRIIEERKEGDLTHKEAREIRKDLSAINQEKRQMRKDHNGHLTKKDQVILNKQLNETSKKIGN</sequence>
<protein>
    <submittedName>
        <fullName evidence="3">Uncharacterized protein</fullName>
    </submittedName>
</protein>
<evidence type="ECO:0000256" key="1">
    <source>
        <dbReference type="SAM" id="MobiDB-lite"/>
    </source>
</evidence>
<keyword evidence="4" id="KW-1185">Reference proteome</keyword>
<feature type="chain" id="PRO_5003188936" evidence="2">
    <location>
        <begin position="20"/>
        <end position="109"/>
    </location>
</feature>
<organism evidence="3 4">
    <name type="scientific">Paludibacter propionicigenes (strain DSM 17365 / JCM 13257 / WB4)</name>
    <dbReference type="NCBI Taxonomy" id="694427"/>
    <lineage>
        <taxon>Bacteria</taxon>
        <taxon>Pseudomonadati</taxon>
        <taxon>Bacteroidota</taxon>
        <taxon>Bacteroidia</taxon>
        <taxon>Bacteroidales</taxon>
        <taxon>Paludibacteraceae</taxon>
        <taxon>Paludibacter</taxon>
    </lineage>
</organism>
<dbReference type="AlphaFoldDB" id="E4T0W7"/>
<dbReference type="KEGG" id="ppn:Palpr_0080"/>
<dbReference type="HOGENOM" id="CLU_168133_1_1_10"/>
<gene>
    <name evidence="3" type="ordered locus">Palpr_0080</name>
</gene>
<name>E4T0W7_PALPW</name>
<reference evidence="3 4" key="2">
    <citation type="journal article" date="2011" name="Stand. Genomic Sci.">
        <title>Complete genome sequence of Paludibacter propionicigenes type strain (WB4).</title>
        <authorList>
            <person name="Gronow S."/>
            <person name="Munk C."/>
            <person name="Lapidus A."/>
            <person name="Nolan M."/>
            <person name="Lucas S."/>
            <person name="Hammon N."/>
            <person name="Deshpande S."/>
            <person name="Cheng J.F."/>
            <person name="Tapia R."/>
            <person name="Han C."/>
            <person name="Goodwin L."/>
            <person name="Pitluck S."/>
            <person name="Liolios K."/>
            <person name="Ivanova N."/>
            <person name="Mavromatis K."/>
            <person name="Mikhailova N."/>
            <person name="Pati A."/>
            <person name="Chen A."/>
            <person name="Palaniappan K."/>
            <person name="Land M."/>
            <person name="Hauser L."/>
            <person name="Chang Y.J."/>
            <person name="Jeffries C.D."/>
            <person name="Brambilla E."/>
            <person name="Rohde M."/>
            <person name="Goker M."/>
            <person name="Detter J.C."/>
            <person name="Woyke T."/>
            <person name="Bristow J."/>
            <person name="Eisen J.A."/>
            <person name="Markowitz V."/>
            <person name="Hugenholtz P."/>
            <person name="Kyrpides N.C."/>
            <person name="Klenk H.P."/>
        </authorList>
    </citation>
    <scope>NUCLEOTIDE SEQUENCE [LARGE SCALE GENOMIC DNA]</scope>
    <source>
        <strain evidence="4">DSM 17365 / JCM 13257 / WB4</strain>
    </source>
</reference>
<accession>E4T0W7</accession>
<proteinExistence type="predicted"/>
<dbReference type="EMBL" id="CP002345">
    <property type="protein sequence ID" value="ADQ78242.1"/>
    <property type="molecule type" value="Genomic_DNA"/>
</dbReference>
<feature type="compositionally biased region" description="Basic and acidic residues" evidence="1">
    <location>
        <begin position="74"/>
        <end position="93"/>
    </location>
</feature>
<feature type="signal peptide" evidence="2">
    <location>
        <begin position="1"/>
        <end position="19"/>
    </location>
</feature>
<evidence type="ECO:0000313" key="4">
    <source>
        <dbReference type="Proteomes" id="UP000008718"/>
    </source>
</evidence>
<dbReference type="eggNOG" id="COG1343">
    <property type="taxonomic scope" value="Bacteria"/>
</dbReference>
<dbReference type="OrthoDB" id="7510069at2"/>
<dbReference type="RefSeq" id="WP_013443611.1">
    <property type="nucleotide sequence ID" value="NC_014734.1"/>
</dbReference>
<evidence type="ECO:0000256" key="2">
    <source>
        <dbReference type="SAM" id="SignalP"/>
    </source>
</evidence>
<feature type="region of interest" description="Disordered" evidence="1">
    <location>
        <begin position="74"/>
        <end position="109"/>
    </location>
</feature>
<reference key="1">
    <citation type="submission" date="2010-11" db="EMBL/GenBank/DDBJ databases">
        <title>The complete genome of Paludibacter propionicigenes DSM 17365.</title>
        <authorList>
            <consortium name="US DOE Joint Genome Institute (JGI-PGF)"/>
            <person name="Lucas S."/>
            <person name="Copeland A."/>
            <person name="Lapidus A."/>
            <person name="Bruce D."/>
            <person name="Goodwin L."/>
            <person name="Pitluck S."/>
            <person name="Kyrpides N."/>
            <person name="Mavromatis K."/>
            <person name="Ivanova N."/>
            <person name="Munk A.C."/>
            <person name="Brettin T."/>
            <person name="Detter J.C."/>
            <person name="Han C."/>
            <person name="Tapia R."/>
            <person name="Land M."/>
            <person name="Hauser L."/>
            <person name="Markowitz V."/>
            <person name="Cheng J.-F."/>
            <person name="Hugenholtz P."/>
            <person name="Woyke T."/>
            <person name="Wu D."/>
            <person name="Gronow S."/>
            <person name="Wellnitz S."/>
            <person name="Brambilla E."/>
            <person name="Klenk H.-P."/>
            <person name="Eisen J.A."/>
        </authorList>
    </citation>
    <scope>NUCLEOTIDE SEQUENCE</scope>
    <source>
        <strain>WB4</strain>
    </source>
</reference>
<evidence type="ECO:0000313" key="3">
    <source>
        <dbReference type="EMBL" id="ADQ78242.1"/>
    </source>
</evidence>
<dbReference type="Proteomes" id="UP000008718">
    <property type="component" value="Chromosome"/>
</dbReference>